<dbReference type="Gene3D" id="1.20.120.560">
    <property type="entry name" value="alix/aip1 in complex with the ypdl late domain"/>
    <property type="match status" value="1"/>
</dbReference>
<feature type="compositionally biased region" description="Polar residues" evidence="6">
    <location>
        <begin position="1879"/>
        <end position="1908"/>
    </location>
</feature>
<feature type="domain" description="BRO1" evidence="9">
    <location>
        <begin position="8"/>
        <end position="393"/>
    </location>
</feature>
<dbReference type="PROSITE" id="PS50056">
    <property type="entry name" value="TYR_PHOSPHATASE_2"/>
    <property type="match status" value="1"/>
</dbReference>
<dbReference type="EnsemblMetazoa" id="CLYHEMT010810.1">
    <property type="protein sequence ID" value="CLYHEMP010810.1"/>
    <property type="gene ID" value="CLYHEMG010810"/>
</dbReference>
<keyword evidence="4" id="KW-0967">Endosome</keyword>
<dbReference type="GO" id="GO:0005768">
    <property type="term" value="C:endosome"/>
    <property type="evidence" value="ECO:0007669"/>
    <property type="project" value="UniProtKB-SubCell"/>
</dbReference>
<feature type="region of interest" description="Disordered" evidence="6">
    <location>
        <begin position="1744"/>
        <end position="1909"/>
    </location>
</feature>
<feature type="compositionally biased region" description="Low complexity" evidence="6">
    <location>
        <begin position="967"/>
        <end position="984"/>
    </location>
</feature>
<keyword evidence="11" id="KW-1185">Reference proteome</keyword>
<evidence type="ECO:0000256" key="5">
    <source>
        <dbReference type="SAM" id="Coils"/>
    </source>
</evidence>
<dbReference type="GO" id="GO:0043328">
    <property type="term" value="P:protein transport to vacuole involved in ubiquitin-dependent protein catabolic process via the multivesicular body sorting pathway"/>
    <property type="evidence" value="ECO:0007669"/>
    <property type="project" value="TreeGrafter"/>
</dbReference>
<feature type="coiled-coil region" evidence="5">
    <location>
        <begin position="1503"/>
        <end position="1566"/>
    </location>
</feature>
<evidence type="ECO:0008006" key="12">
    <source>
        <dbReference type="Google" id="ProtNLM"/>
    </source>
</evidence>
<dbReference type="InterPro" id="IPR029021">
    <property type="entry name" value="Prot-tyrosine_phosphatase-like"/>
</dbReference>
<evidence type="ECO:0000256" key="1">
    <source>
        <dbReference type="ARBA" id="ARBA00004177"/>
    </source>
</evidence>
<feature type="compositionally biased region" description="Polar residues" evidence="6">
    <location>
        <begin position="1586"/>
        <end position="1598"/>
    </location>
</feature>
<feature type="region of interest" description="Disordered" evidence="6">
    <location>
        <begin position="1663"/>
        <end position="1729"/>
    </location>
</feature>
<feature type="compositionally biased region" description="Polar residues" evidence="6">
    <location>
        <begin position="761"/>
        <end position="771"/>
    </location>
</feature>
<feature type="compositionally biased region" description="Polar residues" evidence="6">
    <location>
        <begin position="1164"/>
        <end position="1181"/>
    </location>
</feature>
<feature type="domain" description="Tyrosine specific protein phosphatases" evidence="8">
    <location>
        <begin position="2168"/>
        <end position="2244"/>
    </location>
</feature>
<feature type="domain" description="Tyrosine-protein phosphatase" evidence="7">
    <location>
        <begin position="1985"/>
        <end position="2253"/>
    </location>
</feature>
<dbReference type="SUPFAM" id="SSF52799">
    <property type="entry name" value="(Phosphotyrosine protein) phosphatases II"/>
    <property type="match status" value="1"/>
</dbReference>
<reference evidence="10" key="1">
    <citation type="submission" date="2021-01" db="UniProtKB">
        <authorList>
            <consortium name="EnsemblMetazoa"/>
        </authorList>
    </citation>
    <scope>IDENTIFICATION</scope>
</reference>
<proteinExistence type="predicted"/>
<keyword evidence="3" id="KW-0963">Cytoplasm</keyword>
<dbReference type="InterPro" id="IPR025304">
    <property type="entry name" value="ALIX_V_dom"/>
</dbReference>
<dbReference type="PANTHER" id="PTHR23030:SF30">
    <property type="entry name" value="TYROSINE-PROTEIN PHOSPHATASE NON-RECEPTOR TYPE 23"/>
    <property type="match status" value="1"/>
</dbReference>
<dbReference type="GO" id="GO:0004725">
    <property type="term" value="F:protein tyrosine phosphatase activity"/>
    <property type="evidence" value="ECO:0007669"/>
    <property type="project" value="InterPro"/>
</dbReference>
<dbReference type="Pfam" id="PF00102">
    <property type="entry name" value="Y_phosphatase"/>
    <property type="match status" value="1"/>
</dbReference>
<feature type="compositionally biased region" description="Low complexity" evidence="6">
    <location>
        <begin position="1059"/>
        <end position="1075"/>
    </location>
</feature>
<protein>
    <recommendedName>
        <fullName evidence="12">BRO1 domain-containing protein</fullName>
    </recommendedName>
</protein>
<dbReference type="InterPro" id="IPR016130">
    <property type="entry name" value="Tyr_Pase_AS"/>
</dbReference>
<evidence type="ECO:0000259" key="7">
    <source>
        <dbReference type="PROSITE" id="PS50055"/>
    </source>
</evidence>
<accession>A0A7M5VD89</accession>
<evidence type="ECO:0000259" key="8">
    <source>
        <dbReference type="PROSITE" id="PS50056"/>
    </source>
</evidence>
<feature type="region of interest" description="Disordered" evidence="6">
    <location>
        <begin position="688"/>
        <end position="728"/>
    </location>
</feature>
<comment type="subcellular location">
    <subcellularLocation>
        <location evidence="2">Cytoplasm</location>
    </subcellularLocation>
    <subcellularLocation>
        <location evidence="1">Endosome</location>
    </subcellularLocation>
</comment>
<name>A0A7M5VD89_9CNID</name>
<feature type="compositionally biased region" description="Polar residues" evidence="6">
    <location>
        <begin position="860"/>
        <end position="874"/>
    </location>
</feature>
<dbReference type="InterPro" id="IPR003595">
    <property type="entry name" value="Tyr_Pase_cat"/>
</dbReference>
<dbReference type="Gene3D" id="1.25.40.280">
    <property type="entry name" value="alix/aip1 like domains"/>
    <property type="match status" value="1"/>
</dbReference>
<feature type="compositionally biased region" description="Low complexity" evidence="6">
    <location>
        <begin position="1105"/>
        <end position="1154"/>
    </location>
</feature>
<dbReference type="Proteomes" id="UP000594262">
    <property type="component" value="Unplaced"/>
</dbReference>
<feature type="compositionally biased region" description="Polar residues" evidence="6">
    <location>
        <begin position="1046"/>
        <end position="1058"/>
    </location>
</feature>
<evidence type="ECO:0000256" key="6">
    <source>
        <dbReference type="SAM" id="MobiDB-lite"/>
    </source>
</evidence>
<dbReference type="SMART" id="SM00194">
    <property type="entry name" value="PTPc"/>
    <property type="match status" value="1"/>
</dbReference>
<dbReference type="OrthoDB" id="10266451at2759"/>
<evidence type="ECO:0000256" key="4">
    <source>
        <dbReference type="ARBA" id="ARBA00022753"/>
    </source>
</evidence>
<feature type="compositionally biased region" description="Polar residues" evidence="6">
    <location>
        <begin position="1849"/>
        <end position="1862"/>
    </location>
</feature>
<sequence length="2329" mass="262303">MEGCPKPRMINFDLKEPASIENALEKPLQQYIQNFYHEDPNAYKNEIQTISNMRKGIGNIPYDIQGCKTLRKYFTQLYYLQSRFPMLDGGEAAVPFIWFDVYSGEPVMYKDIRYEQACVLFNIGALYSHLAVREQRQTDESLKTAVQHFQSAAGAFQYLKDNYLLSECIDMTEDVLSLKIKIMLGQAVECILEKSILENKNPTTIARIAAQIVDTFNECINLFSKSGTSEMDPDVKKMWMKSLKVKIKSYETISYVYMSNDADHKEKYGEKVTYLKAASDKIAEALKLSKSQTNETVNFIADVVQVKYEDAKKNNDFIYHMKIPDISEMDQIKGVDIVKPVPFLYNDKDVAGPDIFQRLVPMKAHEASSLYSDKKDTLLRSLVNEVEEKDVSLSQYLTAMKIEELLDPKENKLPDDLQDKNKFLQSNPDLIPKAEKLVEELAGLSSELDGLIKDSKVILDQEMRIDAQENSGREMGTLREYDKKLTQCRDTHGEAQTVNMKLVQTIIEKKSMIEFLSGDPKNILASLPSLHVVDDSIDDALVQRIREILGKVDKMRTQRQSLMQTLRTEFDKDDVTAQLVVLKDGGNRQAFFDEQIKKHDKNIAYLRQNLSAQDNIIQALTEANAKYAVTREKELGCKGEFDREVNRYMNDIKLFLAFQDRIRSSGIPFFKELQKEVNALHQKIVEFSNDRKKKRPSKSVANVAPAPSRPTARKPPLMGATSPTQIPNINPITAIRPPFIPGANPTVGPHGALQRPPPQMNPNQLPGQPFRPQNPNLPLQNIANIRPNMTIGPGGGLQPQNMPPNRFPSQGHQPRLPHTGSQSGMPPVGSSGNRMLVAPQGPPSIPPQGSIRPMIPPNALRQSSTGPLTPQSNIRPPMGPQVPQPIIRPQQPGSPQIMGQQPIFPQGGVRHPTSQAGAPSPQHQGLVRPVTNDWQHIRQPGPGVDQRFPQPHQSQIRGGFPPRVGGPLPQQRPMVPQMRPLQPQTGPQNPRMNQPQNTYQQQRPMNPQHSNLTPQQRPPLTPNTLLNDFVPPSMSNNLPQPLMPEKNNQPQDIFTNNPQQHHSQMQRQSSRQDNLQQIQPMNPQQFSQQNSQQFSQQNFLQNQQPSLQNQQHFQPQNQSQQMQSPNQLIRSQQQQPQQQQPQQQQPQQQQPQQQSRHAQPMPIPSQQQIRPTINQQPQEQKNIFPPPQSQQQFHNTPPMSPYMSTSQPQSMQQYQNSQPNSMQNFSNPQLTSMDRIQISQPNSIQTISNPQLASLSNMQIPQQKSIQNLPTSRPIVPQNQQSFSGNNITPIQIPNSMATSMLDSPELVTPRANQNIPTAFQQPMMFQQQQIRPIRSQSDQAQPIRNQGIQGIKPINNQPSQIQAIRSQPEQIKPIMSQHGQIQPINSQPSQIQPIRNQQIIPQSPSAPPIAPSVPDFPITPQPYPGPSGISMVPPGSLLTGKPLMASSQHDTIISNILNKQTQQQPATNYQSEINTLSMQQMQLQQTMMLQQQQHQQMLAAMLQTQNQKVDKSEEEAKIHNLESQLASIKDLLKLQQESTKQDTEKHRMEQEILALKQQLAQKDTLKTSPSVATTLNTTLTTLMQPLQGTKETSTIGTSPRPPADVDRQSPDVILPRALESSVDNISTNSSLNTTNESTPNFSLATTVENDKIPFYEPKLDQKVKQPIKQESKDSENEYIVPRKLSQEIKSSPEMISPPTQPSLKREESSDTEYIVPRTPDSLSPKDEQTKNLITDGINNIKRTLKRDSESSENDLIVPRTQEVQPPSKDVEIKPSTITTQGPTSPIIIPATPTSETLPISPSSHDDVIRPRQPFADSNVDSKTKNDNSTSSTPTLDSVKRVIPKDLNENPNNRFSPINSPSMMKKFGDQHPIVRQSPRGGNSPITSVRSSPRGGNSPNTSAKSSLRSSPILCANGQGVQLDDLEGVIDHRHLARQLGRLSFYVGEPDEKQWRKYIGELSIQVEKFNNHCKSLCKPQANSYIDGFKIIWEDLAKQEQMDIKSFSAIAGEKNTSKNRYRDILPWDHSRVKLNTSSDDYINATHINELTPRSPSFIATQGPIPQTFEDFWRMVWEQNSSIIVMLTKEIEGTKLKCHPYWTRSASSTTSSGSKAEFGHMLVEVFEEKECSAWKVRSIRLNNNKEKETRYIRHFQFTSWPDYGTPESPYELLSFMAEVYAGQQMYDPAAQNPMILHCSAGVGRTGSFCCIYSAIREMEGQNGLIEIPGVIRKLRQSRQHMVQRMEQMIFCFQAVCCFAQQFIDTEKSKLVDRSRAASLQSSTSFDDAAFSSSPRGSKVGTNLVPMAMLDNQSELSISGTLNDSFDPKETSENS</sequence>
<dbReference type="GeneID" id="136805041"/>
<feature type="compositionally biased region" description="Basic and acidic residues" evidence="6">
    <location>
        <begin position="1838"/>
        <end position="1848"/>
    </location>
</feature>
<dbReference type="InterPro" id="IPR000387">
    <property type="entry name" value="Tyr_Pase_dom"/>
</dbReference>
<feature type="compositionally biased region" description="Low complexity" evidence="6">
    <location>
        <begin position="1783"/>
        <end position="1797"/>
    </location>
</feature>
<feature type="region of interest" description="Disordered" evidence="6">
    <location>
        <begin position="745"/>
        <end position="771"/>
    </location>
</feature>
<feature type="region of interest" description="Disordered" evidence="6">
    <location>
        <begin position="1586"/>
        <end position="1611"/>
    </location>
</feature>
<dbReference type="InterPro" id="IPR038499">
    <property type="entry name" value="BRO1_sf"/>
</dbReference>
<dbReference type="PROSITE" id="PS00383">
    <property type="entry name" value="TYR_PHOSPHATASE_1"/>
    <property type="match status" value="1"/>
</dbReference>
<dbReference type="InterPro" id="IPR000242">
    <property type="entry name" value="PTP_cat"/>
</dbReference>
<feature type="compositionally biased region" description="Low complexity" evidence="6">
    <location>
        <begin position="884"/>
        <end position="897"/>
    </location>
</feature>
<dbReference type="GO" id="GO:0045022">
    <property type="term" value="P:early endosome to late endosome transport"/>
    <property type="evidence" value="ECO:0007669"/>
    <property type="project" value="TreeGrafter"/>
</dbReference>
<evidence type="ECO:0000256" key="3">
    <source>
        <dbReference type="ARBA" id="ARBA00022490"/>
    </source>
</evidence>
<feature type="compositionally biased region" description="Basic and acidic residues" evidence="6">
    <location>
        <begin position="1663"/>
        <end position="1676"/>
    </location>
</feature>
<dbReference type="Gene3D" id="3.90.190.10">
    <property type="entry name" value="Protein tyrosine phosphatase superfamily"/>
    <property type="match status" value="1"/>
</dbReference>
<dbReference type="RefSeq" id="XP_066917681.1">
    <property type="nucleotide sequence ID" value="XM_067061580.1"/>
</dbReference>
<dbReference type="CDD" id="cd00047">
    <property type="entry name" value="PTPc"/>
    <property type="match status" value="1"/>
</dbReference>
<dbReference type="PROSITE" id="PS50055">
    <property type="entry name" value="TYR_PHOSPHATASE_PTP"/>
    <property type="match status" value="1"/>
</dbReference>
<dbReference type="PROSITE" id="PS51180">
    <property type="entry name" value="BRO1"/>
    <property type="match status" value="1"/>
</dbReference>
<evidence type="ECO:0000313" key="11">
    <source>
        <dbReference type="Proteomes" id="UP000594262"/>
    </source>
</evidence>
<dbReference type="Gene3D" id="1.20.140.50">
    <property type="entry name" value="alix/aip1 like domains"/>
    <property type="match status" value="1"/>
</dbReference>
<organism evidence="10 11">
    <name type="scientific">Clytia hemisphaerica</name>
    <dbReference type="NCBI Taxonomy" id="252671"/>
    <lineage>
        <taxon>Eukaryota</taxon>
        <taxon>Metazoa</taxon>
        <taxon>Cnidaria</taxon>
        <taxon>Hydrozoa</taxon>
        <taxon>Hydroidolina</taxon>
        <taxon>Leptothecata</taxon>
        <taxon>Obeliida</taxon>
        <taxon>Clytiidae</taxon>
        <taxon>Clytia</taxon>
    </lineage>
</organism>
<dbReference type="PRINTS" id="PR00700">
    <property type="entry name" value="PRTYPHPHTASE"/>
</dbReference>
<dbReference type="Pfam" id="PF13949">
    <property type="entry name" value="ALIX_LYPXL_bnd"/>
    <property type="match status" value="1"/>
</dbReference>
<evidence type="ECO:0000256" key="2">
    <source>
        <dbReference type="ARBA" id="ARBA00004496"/>
    </source>
</evidence>
<dbReference type="GO" id="GO:0032456">
    <property type="term" value="P:endocytic recycling"/>
    <property type="evidence" value="ECO:0007669"/>
    <property type="project" value="TreeGrafter"/>
</dbReference>
<evidence type="ECO:0000259" key="9">
    <source>
        <dbReference type="PROSITE" id="PS51180"/>
    </source>
</evidence>
<feature type="compositionally biased region" description="Low complexity" evidence="6">
    <location>
        <begin position="1195"/>
        <end position="1224"/>
    </location>
</feature>
<feature type="compositionally biased region" description="Polar residues" evidence="6">
    <location>
        <begin position="985"/>
        <end position="1015"/>
    </location>
</feature>
<dbReference type="SMART" id="SM00404">
    <property type="entry name" value="PTPc_motif"/>
    <property type="match status" value="1"/>
</dbReference>
<dbReference type="PANTHER" id="PTHR23030">
    <property type="entry name" value="PCD6 INTERACTING PROTEIN-RELATED"/>
    <property type="match status" value="1"/>
</dbReference>
<feature type="compositionally biased region" description="Polar residues" evidence="6">
    <location>
        <begin position="912"/>
        <end position="923"/>
    </location>
</feature>
<feature type="region of interest" description="Disordered" evidence="6">
    <location>
        <begin position="787"/>
        <end position="1075"/>
    </location>
</feature>
<keyword evidence="5" id="KW-0175">Coiled coil</keyword>
<dbReference type="SMART" id="SM01041">
    <property type="entry name" value="BRO1"/>
    <property type="match status" value="1"/>
</dbReference>
<dbReference type="Pfam" id="PF03097">
    <property type="entry name" value="BRO1"/>
    <property type="match status" value="1"/>
</dbReference>
<feature type="region of interest" description="Disordered" evidence="6">
    <location>
        <begin position="1105"/>
        <end position="1228"/>
    </location>
</feature>
<evidence type="ECO:0000313" key="10">
    <source>
        <dbReference type="EnsemblMetazoa" id="CLYHEMP010810.1"/>
    </source>
</evidence>
<dbReference type="InterPro" id="IPR004328">
    <property type="entry name" value="BRO1_dom"/>
</dbReference>